<evidence type="ECO:0000256" key="1">
    <source>
        <dbReference type="SAM" id="Coils"/>
    </source>
</evidence>
<dbReference type="EMBL" id="JAPFFF010000001">
    <property type="protein sequence ID" value="KAK8899375.1"/>
    <property type="molecule type" value="Genomic_DNA"/>
</dbReference>
<feature type="coiled-coil region" evidence="1">
    <location>
        <begin position="95"/>
        <end position="123"/>
    </location>
</feature>
<evidence type="ECO:0000313" key="3">
    <source>
        <dbReference type="EMBL" id="KAK8899375.1"/>
    </source>
</evidence>
<feature type="region of interest" description="Disordered" evidence="2">
    <location>
        <begin position="24"/>
        <end position="53"/>
    </location>
</feature>
<evidence type="ECO:0000313" key="4">
    <source>
        <dbReference type="Proteomes" id="UP001470230"/>
    </source>
</evidence>
<comment type="caution">
    <text evidence="3">The sequence shown here is derived from an EMBL/GenBank/DDBJ whole genome shotgun (WGS) entry which is preliminary data.</text>
</comment>
<name>A0ABR2LAQ1_9EUKA</name>
<reference evidence="3 4" key="1">
    <citation type="submission" date="2024-04" db="EMBL/GenBank/DDBJ databases">
        <title>Tritrichomonas musculus Genome.</title>
        <authorList>
            <person name="Alves-Ferreira E."/>
            <person name="Grigg M."/>
            <person name="Lorenzi H."/>
            <person name="Galac M."/>
        </authorList>
    </citation>
    <scope>NUCLEOTIDE SEQUENCE [LARGE SCALE GENOMIC DNA]</scope>
    <source>
        <strain evidence="3 4">EAF2021</strain>
    </source>
</reference>
<gene>
    <name evidence="3" type="ORF">M9Y10_001690</name>
</gene>
<evidence type="ECO:0000256" key="2">
    <source>
        <dbReference type="SAM" id="MobiDB-lite"/>
    </source>
</evidence>
<proteinExistence type="predicted"/>
<feature type="compositionally biased region" description="Basic residues" evidence="2">
    <location>
        <begin position="31"/>
        <end position="53"/>
    </location>
</feature>
<dbReference type="Proteomes" id="UP001470230">
    <property type="component" value="Unassembled WGS sequence"/>
</dbReference>
<organism evidence="3 4">
    <name type="scientific">Tritrichomonas musculus</name>
    <dbReference type="NCBI Taxonomy" id="1915356"/>
    <lineage>
        <taxon>Eukaryota</taxon>
        <taxon>Metamonada</taxon>
        <taxon>Parabasalia</taxon>
        <taxon>Tritrichomonadida</taxon>
        <taxon>Tritrichomonadidae</taxon>
        <taxon>Tritrichomonas</taxon>
    </lineage>
</organism>
<keyword evidence="4" id="KW-1185">Reference proteome</keyword>
<accession>A0ABR2LAQ1</accession>
<protein>
    <submittedName>
        <fullName evidence="3">Uncharacterized protein</fullName>
    </submittedName>
</protein>
<sequence>MADEKAEDIIRKIRKLQELVKRYSNEELRHTKSKHTHGNSRHSNQRNIKKKSRKFSEYPIPDELLNLGSSLLSRGKKIRRIHNNNLARHFMDLWISSLIKKLIEKEKEQNNAQDRKIQKVELNTDELINDPVVKEAEKYVNDNNFDL</sequence>
<keyword evidence="1" id="KW-0175">Coiled coil</keyword>